<feature type="chain" id="PRO_5043463641" evidence="5">
    <location>
        <begin position="18"/>
        <end position="93"/>
    </location>
</feature>
<name>A0AAW1FYT3_ZOAVI</name>
<proteinExistence type="predicted"/>
<sequence length="93" mass="10330">MFAVFAIFVLCLMSVSGSAPPVCEKLVHPLSQLDPHYFEGGWALVAGSLNHQPSMEALRLRDSITMYFSNSSDASNLSYTQINRFGDQCQDLR</sequence>
<dbReference type="PANTHER" id="PTHR11967:SF2">
    <property type="entry name" value="ALPHA-1-ACID GLYCOPROTEIN 1"/>
    <property type="match status" value="1"/>
</dbReference>
<comment type="caution">
    <text evidence="6">The sequence shown here is derived from an EMBL/GenBank/DDBJ whole genome shotgun (WGS) entry which is preliminary data.</text>
</comment>
<evidence type="ECO:0000256" key="3">
    <source>
        <dbReference type="ARBA" id="ARBA00022729"/>
    </source>
</evidence>
<dbReference type="Gene3D" id="2.40.128.20">
    <property type="match status" value="1"/>
</dbReference>
<dbReference type="InterPro" id="IPR012674">
    <property type="entry name" value="Calycin"/>
</dbReference>
<evidence type="ECO:0000313" key="7">
    <source>
        <dbReference type="Proteomes" id="UP001488805"/>
    </source>
</evidence>
<keyword evidence="2" id="KW-0964">Secreted</keyword>
<comment type="subcellular location">
    <subcellularLocation>
        <location evidence="1">Secreted</location>
    </subcellularLocation>
</comment>
<protein>
    <submittedName>
        <fullName evidence="6">Uncharacterized protein</fullName>
    </submittedName>
</protein>
<reference evidence="6 7" key="1">
    <citation type="journal article" date="2024" name="Genome Biol. Evol.">
        <title>Chromosome-level genome assembly of the viviparous eelpout Zoarces viviparus.</title>
        <authorList>
            <person name="Fuhrmann N."/>
            <person name="Brasseur M.V."/>
            <person name="Bakowski C.E."/>
            <person name="Podsiadlowski L."/>
            <person name="Prost S."/>
            <person name="Krehenwinkel H."/>
            <person name="Mayer C."/>
        </authorList>
    </citation>
    <scope>NUCLEOTIDE SEQUENCE [LARGE SCALE GENOMIC DNA]</scope>
    <source>
        <strain evidence="6">NO-MEL_2022_Ind0_liver</strain>
    </source>
</reference>
<dbReference type="Proteomes" id="UP001488805">
    <property type="component" value="Unassembled WGS sequence"/>
</dbReference>
<keyword evidence="3 5" id="KW-0732">Signal</keyword>
<accession>A0AAW1FYT3</accession>
<evidence type="ECO:0000256" key="2">
    <source>
        <dbReference type="ARBA" id="ARBA00022525"/>
    </source>
</evidence>
<feature type="signal peptide" evidence="5">
    <location>
        <begin position="1"/>
        <end position="17"/>
    </location>
</feature>
<keyword evidence="4" id="KW-0325">Glycoprotein</keyword>
<keyword evidence="7" id="KW-1185">Reference proteome</keyword>
<evidence type="ECO:0000256" key="5">
    <source>
        <dbReference type="SAM" id="SignalP"/>
    </source>
</evidence>
<dbReference type="GO" id="GO:0005576">
    <property type="term" value="C:extracellular region"/>
    <property type="evidence" value="ECO:0007669"/>
    <property type="project" value="UniProtKB-SubCell"/>
</dbReference>
<evidence type="ECO:0000256" key="1">
    <source>
        <dbReference type="ARBA" id="ARBA00004613"/>
    </source>
</evidence>
<dbReference type="EMBL" id="JBCEZU010000013">
    <property type="protein sequence ID" value="KAK9540049.1"/>
    <property type="molecule type" value="Genomic_DNA"/>
</dbReference>
<evidence type="ECO:0000313" key="6">
    <source>
        <dbReference type="EMBL" id="KAK9540049.1"/>
    </source>
</evidence>
<dbReference type="AlphaFoldDB" id="A0AAW1FYT3"/>
<dbReference type="PANTHER" id="PTHR11967">
    <property type="entry name" value="ALPHA-1-ACID GLYCOPROTEIN"/>
    <property type="match status" value="1"/>
</dbReference>
<organism evidence="6 7">
    <name type="scientific">Zoarces viviparus</name>
    <name type="common">Viviparous eelpout</name>
    <name type="synonym">Blennius viviparus</name>
    <dbReference type="NCBI Taxonomy" id="48416"/>
    <lineage>
        <taxon>Eukaryota</taxon>
        <taxon>Metazoa</taxon>
        <taxon>Chordata</taxon>
        <taxon>Craniata</taxon>
        <taxon>Vertebrata</taxon>
        <taxon>Euteleostomi</taxon>
        <taxon>Actinopterygii</taxon>
        <taxon>Neopterygii</taxon>
        <taxon>Teleostei</taxon>
        <taxon>Neoteleostei</taxon>
        <taxon>Acanthomorphata</taxon>
        <taxon>Eupercaria</taxon>
        <taxon>Perciformes</taxon>
        <taxon>Cottioidei</taxon>
        <taxon>Zoarcales</taxon>
        <taxon>Zoarcidae</taxon>
        <taxon>Zoarcinae</taxon>
        <taxon>Zoarces</taxon>
    </lineage>
</organism>
<gene>
    <name evidence="6" type="ORF">VZT92_002521</name>
</gene>
<evidence type="ECO:0000256" key="4">
    <source>
        <dbReference type="ARBA" id="ARBA00023180"/>
    </source>
</evidence>